<organism evidence="2 3">
    <name type="scientific">Cyclobacterium jeungdonense</name>
    <dbReference type="NCBI Taxonomy" id="708087"/>
    <lineage>
        <taxon>Bacteria</taxon>
        <taxon>Pseudomonadati</taxon>
        <taxon>Bacteroidota</taxon>
        <taxon>Cytophagia</taxon>
        <taxon>Cytophagales</taxon>
        <taxon>Cyclobacteriaceae</taxon>
        <taxon>Cyclobacterium</taxon>
    </lineage>
</organism>
<reference evidence="3" key="1">
    <citation type="journal article" date="2019" name="Int. J. Syst. Evol. Microbiol.">
        <title>The Global Catalogue of Microorganisms (GCM) 10K type strain sequencing project: providing services to taxonomists for standard genome sequencing and annotation.</title>
        <authorList>
            <consortium name="The Broad Institute Genomics Platform"/>
            <consortium name="The Broad Institute Genome Sequencing Center for Infectious Disease"/>
            <person name="Wu L."/>
            <person name="Ma J."/>
        </authorList>
    </citation>
    <scope>NUCLEOTIDE SEQUENCE [LARGE SCALE GENOMIC DNA]</scope>
    <source>
        <strain evidence="3">CECT 7706</strain>
    </source>
</reference>
<dbReference type="SUPFAM" id="SSF159501">
    <property type="entry name" value="EreA/ChaN-like"/>
    <property type="match status" value="1"/>
</dbReference>
<sequence length="250" mass="28556">IIRLSEKAQVILFGEEHNDSLAHALQSQLYKNLINQRRNVILSMEMFERDVQLVLDEYLAGLISESSLIKEGRTWTNYADYAPLVNLAKKNNRRVLAANVPGRYASMVSRKGIGTLKFLDKKASSYFTYFELPGENDRYHKKFNAAMGGHGHSMGPSVFHAQLLRDATMAESIVNAWKKNRDSLILHLTGRFHTDEDLGTVSELKKRKKKLRILTISCFPAMDFETPDWSAYENLADIIILTDPKSRKTY</sequence>
<keyword evidence="2" id="KW-0449">Lipoprotein</keyword>
<dbReference type="Proteomes" id="UP001236663">
    <property type="component" value="Unassembled WGS sequence"/>
</dbReference>
<dbReference type="Pfam" id="PF04187">
    <property type="entry name" value="Cofac_haem_bdg"/>
    <property type="match status" value="1"/>
</dbReference>
<accession>A0ABT8CAX8</accession>
<feature type="non-terminal residue" evidence="2">
    <location>
        <position position="1"/>
    </location>
</feature>
<evidence type="ECO:0000259" key="1">
    <source>
        <dbReference type="Pfam" id="PF04187"/>
    </source>
</evidence>
<evidence type="ECO:0000313" key="2">
    <source>
        <dbReference type="EMBL" id="MDN3688920.1"/>
    </source>
</evidence>
<protein>
    <submittedName>
        <fullName evidence="2">ChaN family lipoprotein</fullName>
    </submittedName>
</protein>
<keyword evidence="3" id="KW-1185">Reference proteome</keyword>
<feature type="domain" description="Haem-binding uptake Tiki superfamily ChaN" evidence="1">
    <location>
        <begin position="6"/>
        <end position="204"/>
    </location>
</feature>
<dbReference type="Gene3D" id="3.40.50.11550">
    <property type="match status" value="1"/>
</dbReference>
<dbReference type="InterPro" id="IPR007314">
    <property type="entry name" value="Cofac_haem-bd_dom"/>
</dbReference>
<gene>
    <name evidence="2" type="ORF">QWZ15_13855</name>
</gene>
<proteinExistence type="predicted"/>
<evidence type="ECO:0000313" key="3">
    <source>
        <dbReference type="Proteomes" id="UP001236663"/>
    </source>
</evidence>
<name>A0ABT8CAX8_9BACT</name>
<comment type="caution">
    <text evidence="2">The sequence shown here is derived from an EMBL/GenBank/DDBJ whole genome shotgun (WGS) entry which is preliminary data.</text>
</comment>
<dbReference type="RefSeq" id="WP_290228590.1">
    <property type="nucleotide sequence ID" value="NZ_JAUFQS010000014.1"/>
</dbReference>
<dbReference type="CDD" id="cd14727">
    <property type="entry name" value="ChanN-like"/>
    <property type="match status" value="1"/>
</dbReference>
<dbReference type="EMBL" id="JAUFQS010000014">
    <property type="protein sequence ID" value="MDN3688920.1"/>
    <property type="molecule type" value="Genomic_DNA"/>
</dbReference>